<dbReference type="Proteomes" id="UP000027471">
    <property type="component" value="Unassembled WGS sequence"/>
</dbReference>
<evidence type="ECO:0000313" key="3">
    <source>
        <dbReference type="Proteomes" id="UP000027471"/>
    </source>
</evidence>
<dbReference type="eggNOG" id="COG2931">
    <property type="taxonomic scope" value="Bacteria"/>
</dbReference>
<gene>
    <name evidence="2" type="ORF">DT23_15815</name>
</gene>
<dbReference type="Gene3D" id="2.170.16.10">
    <property type="entry name" value="Hedgehog/Intein (Hint) domain"/>
    <property type="match status" value="1"/>
</dbReference>
<evidence type="ECO:0000259" key="1">
    <source>
        <dbReference type="Pfam" id="PF13403"/>
    </source>
</evidence>
<dbReference type="Pfam" id="PF13403">
    <property type="entry name" value="Hint_2"/>
    <property type="match status" value="1"/>
</dbReference>
<reference evidence="2 3" key="1">
    <citation type="journal article" date="2015" name="Antonie Van Leeuwenhoek">
        <title>Thioclava indica sp. nov., isolated from surface seawater of the Indian Ocean.</title>
        <authorList>
            <person name="Liu Y."/>
            <person name="Lai Q."/>
            <person name="Du J."/>
            <person name="Xu H."/>
            <person name="Jiang L."/>
            <person name="Shao Z."/>
        </authorList>
    </citation>
    <scope>NUCLEOTIDE SEQUENCE [LARGE SCALE GENOMIC DNA]</scope>
    <source>
        <strain evidence="2 3">DT23-4</strain>
    </source>
</reference>
<protein>
    <recommendedName>
        <fullName evidence="1">Hedgehog/Intein (Hint) domain-containing protein</fullName>
    </recommendedName>
</protein>
<dbReference type="InterPro" id="IPR036844">
    <property type="entry name" value="Hint_dom_sf"/>
</dbReference>
<dbReference type="EMBL" id="AUNB01000030">
    <property type="protein sequence ID" value="KEO59063.1"/>
    <property type="molecule type" value="Genomic_DNA"/>
</dbReference>
<dbReference type="OrthoDB" id="6305173at2"/>
<name>A0A074JTW4_9RHOB</name>
<keyword evidence="3" id="KW-1185">Reference proteome</keyword>
<evidence type="ECO:0000313" key="2">
    <source>
        <dbReference type="EMBL" id="KEO59063.1"/>
    </source>
</evidence>
<dbReference type="STRING" id="1353528.DT23_15815"/>
<comment type="caution">
    <text evidence="2">The sequence shown here is derived from an EMBL/GenBank/DDBJ whole genome shotgun (WGS) entry which is preliminary data.</text>
</comment>
<dbReference type="RefSeq" id="WP_051697222.1">
    <property type="nucleotide sequence ID" value="NZ_AUNB01000030.1"/>
</dbReference>
<dbReference type="AlphaFoldDB" id="A0A074JTW4"/>
<sequence>MATLYAWQFSDLKISGTDPFASDTTASKAAINAASFTLSRDATAQEIQIKDDDRTFDSADEAYQYLAQDTAFDDLKWSIESPVATPYSYIVRPAGSDDPAEHITIYVVSLKGEVHGLAASAPLLAGQSYDIVDIDSSAPSIPYSSMAVCFARGTRIATKQGPVAVEDLRPGMRVQTADNGYRALLWTGRWRVHGRSENAPVHIAQGALGNDRALEVSAQHRMVVRPRQGGLRGQEVLLPAKALLDLPGITRAPRPRVEWLHLMFERHEIVFAEGARAESLLPGPQALRGINPAQSADLRALTQDCPLVTLPARAILLPGHARRLSKRRGGLARFLQA</sequence>
<feature type="domain" description="Hedgehog/Intein (Hint)" evidence="1">
    <location>
        <begin position="148"/>
        <end position="283"/>
    </location>
</feature>
<organism evidence="2 3">
    <name type="scientific">Thioclava indica</name>
    <dbReference type="NCBI Taxonomy" id="1353528"/>
    <lineage>
        <taxon>Bacteria</taxon>
        <taxon>Pseudomonadati</taxon>
        <taxon>Pseudomonadota</taxon>
        <taxon>Alphaproteobacteria</taxon>
        <taxon>Rhodobacterales</taxon>
        <taxon>Paracoccaceae</taxon>
        <taxon>Thioclava</taxon>
    </lineage>
</organism>
<dbReference type="SUPFAM" id="SSF51294">
    <property type="entry name" value="Hedgehog/intein (Hint) domain"/>
    <property type="match status" value="1"/>
</dbReference>
<proteinExistence type="predicted"/>
<accession>A0A074JTW4</accession>
<dbReference type="InterPro" id="IPR028992">
    <property type="entry name" value="Hedgehog/Intein_dom"/>
</dbReference>